<dbReference type="EMBL" id="JAQQWM010000009">
    <property type="protein sequence ID" value="KAK8046412.1"/>
    <property type="molecule type" value="Genomic_DNA"/>
</dbReference>
<dbReference type="Proteomes" id="UP001446871">
    <property type="component" value="Unassembled WGS sequence"/>
</dbReference>
<keyword evidence="3" id="KW-1185">Reference proteome</keyword>
<evidence type="ECO:0000313" key="2">
    <source>
        <dbReference type="EMBL" id="KAK8046412.1"/>
    </source>
</evidence>
<protein>
    <recommendedName>
        <fullName evidence="4">Hypervirulence associated protein TUDOR domain-containing protein</fullName>
    </recommendedName>
</protein>
<evidence type="ECO:0000256" key="1">
    <source>
        <dbReference type="SAM" id="MobiDB-lite"/>
    </source>
</evidence>
<organism evidence="2 3">
    <name type="scientific">Apiospora saccharicola</name>
    <dbReference type="NCBI Taxonomy" id="335842"/>
    <lineage>
        <taxon>Eukaryota</taxon>
        <taxon>Fungi</taxon>
        <taxon>Dikarya</taxon>
        <taxon>Ascomycota</taxon>
        <taxon>Pezizomycotina</taxon>
        <taxon>Sordariomycetes</taxon>
        <taxon>Xylariomycetidae</taxon>
        <taxon>Amphisphaeriales</taxon>
        <taxon>Apiosporaceae</taxon>
        <taxon>Apiospora</taxon>
    </lineage>
</organism>
<gene>
    <name evidence="2" type="ORF">PG996_014476</name>
</gene>
<feature type="region of interest" description="Disordered" evidence="1">
    <location>
        <begin position="44"/>
        <end position="70"/>
    </location>
</feature>
<reference evidence="2 3" key="1">
    <citation type="submission" date="2023-01" db="EMBL/GenBank/DDBJ databases">
        <title>Analysis of 21 Apiospora genomes using comparative genomics revels a genus with tremendous synthesis potential of carbohydrate active enzymes and secondary metabolites.</title>
        <authorList>
            <person name="Sorensen T."/>
        </authorList>
    </citation>
    <scope>NUCLEOTIDE SEQUENCE [LARGE SCALE GENOMIC DNA]</scope>
    <source>
        <strain evidence="2 3">CBS 83171</strain>
    </source>
</reference>
<name>A0ABR1TIK8_9PEZI</name>
<proteinExistence type="predicted"/>
<evidence type="ECO:0000313" key="3">
    <source>
        <dbReference type="Proteomes" id="UP001446871"/>
    </source>
</evidence>
<evidence type="ECO:0008006" key="4">
    <source>
        <dbReference type="Google" id="ProtNLM"/>
    </source>
</evidence>
<sequence>MGGQTRLRSSTCTTQGPSQEFLHHVEDNGHGIQMNVVTTITVEETVDREKDADHERLPRHEKQDDTDSSS</sequence>
<feature type="compositionally biased region" description="Basic and acidic residues" evidence="1">
    <location>
        <begin position="45"/>
        <end position="70"/>
    </location>
</feature>
<accession>A0ABR1TIK8</accession>
<comment type="caution">
    <text evidence="2">The sequence shown here is derived from an EMBL/GenBank/DDBJ whole genome shotgun (WGS) entry which is preliminary data.</text>
</comment>